<comment type="caution">
    <text evidence="2">The sequence shown here is derived from an EMBL/GenBank/DDBJ whole genome shotgun (WGS) entry which is preliminary data.</text>
</comment>
<name>A0A1V6MJU4_9ACTN</name>
<reference evidence="2 3" key="2">
    <citation type="submission" date="2017-02" db="EMBL/GenBank/DDBJ databases">
        <title>Draft genome sequence of Streptomyces phaeoluteigriseus type strain DSM41896.</title>
        <authorList>
            <person name="Salih T.S."/>
            <person name="Algora Gallardo L."/>
            <person name="Melo Santos T."/>
            <person name="Filgueira Martinez S."/>
            <person name="Herron P.R."/>
        </authorList>
    </citation>
    <scope>NUCLEOTIDE SEQUENCE [LARGE SCALE GENOMIC DNA]</scope>
    <source>
        <strain evidence="2 3">DSM 41896</strain>
    </source>
</reference>
<sequence length="303" mass="32561">MSTAHKAVRKATQKAVQKAVRRAAQKGAKEGARKAAHHTAHRTTRHATPHATPHTARETVRHATRLTAALGATALLLTGCGGLDGPERLSADCAVVVDGSGSGADSENGFRAKEKLKTTVPGFLADQKCRYVSYAPITAASAASSCQVGRMDLDPDADKRSERESLWLQTRALAQAGAEKMLDCARERQPGSDVLGGLERAAKVPRDGDGTYHVLVISDFDQSDPDFRLSRFELETPAQRDEAVDALVAVRGVPELPDTTVHRVGFAMRGGRTTPERVEQMGQFWQQVLEKEVKVGVDDGYGA</sequence>
<accession>A0A1V6MJU4</accession>
<evidence type="ECO:0000313" key="2">
    <source>
        <dbReference type="EMBL" id="OQD52714.1"/>
    </source>
</evidence>
<evidence type="ECO:0000256" key="1">
    <source>
        <dbReference type="SAM" id="MobiDB-lite"/>
    </source>
</evidence>
<feature type="compositionally biased region" description="Basic residues" evidence="1">
    <location>
        <begin position="34"/>
        <end position="48"/>
    </location>
</feature>
<organism evidence="2 3">
    <name type="scientific">Streptomyces phaeoluteigriseus</name>
    <dbReference type="NCBI Taxonomy" id="114686"/>
    <lineage>
        <taxon>Bacteria</taxon>
        <taxon>Bacillati</taxon>
        <taxon>Actinomycetota</taxon>
        <taxon>Actinomycetes</taxon>
        <taxon>Kitasatosporales</taxon>
        <taxon>Streptomycetaceae</taxon>
        <taxon>Streptomyces</taxon>
        <taxon>Streptomyces aurantiacus group</taxon>
    </lineage>
</organism>
<evidence type="ECO:0000313" key="3">
    <source>
        <dbReference type="Proteomes" id="UP000184286"/>
    </source>
</evidence>
<reference evidence="3" key="1">
    <citation type="submission" date="2016-11" db="EMBL/GenBank/DDBJ databases">
        <authorList>
            <person name="Schniete J.K."/>
            <person name="Salih T."/>
            <person name="Algora Gallardo L."/>
            <person name="Martinez Fernandez S."/>
            <person name="Herron P.R."/>
        </authorList>
    </citation>
    <scope>NUCLEOTIDE SEQUENCE [LARGE SCALE GENOMIC DNA]</scope>
    <source>
        <strain evidence="3">DSM 41896</strain>
    </source>
</reference>
<dbReference type="RefSeq" id="WP_073491898.1">
    <property type="nucleotide sequence ID" value="NZ_MPOH02000019.1"/>
</dbReference>
<feature type="region of interest" description="Disordered" evidence="1">
    <location>
        <begin position="22"/>
        <end position="57"/>
    </location>
</feature>
<protein>
    <submittedName>
        <fullName evidence="2">Uncharacterized protein</fullName>
    </submittedName>
</protein>
<dbReference type="Proteomes" id="UP000184286">
    <property type="component" value="Unassembled WGS sequence"/>
</dbReference>
<gene>
    <name evidence="2" type="ORF">BM536_031830</name>
</gene>
<dbReference type="AlphaFoldDB" id="A0A1V6MJU4"/>
<dbReference type="EMBL" id="MPOH02000019">
    <property type="protein sequence ID" value="OQD52714.1"/>
    <property type="molecule type" value="Genomic_DNA"/>
</dbReference>
<proteinExistence type="predicted"/>
<dbReference type="OrthoDB" id="4331649at2"/>